<dbReference type="GeneID" id="17354070"/>
<dbReference type="InterPro" id="IPR027417">
    <property type="entry name" value="P-loop_NTPase"/>
</dbReference>
<evidence type="ECO:0000256" key="2">
    <source>
        <dbReference type="ARBA" id="ARBA00022801"/>
    </source>
</evidence>
<feature type="region of interest" description="Disordered" evidence="6">
    <location>
        <begin position="255"/>
        <end position="323"/>
    </location>
</feature>
<dbReference type="GO" id="GO:0005524">
    <property type="term" value="F:ATP binding"/>
    <property type="evidence" value="ECO:0007669"/>
    <property type="project" value="UniProtKB-KW"/>
</dbReference>
<dbReference type="PANTHER" id="PTHR47959">
    <property type="entry name" value="ATP-DEPENDENT RNA HELICASE RHLE-RELATED"/>
    <property type="match status" value="1"/>
</dbReference>
<dbReference type="InterPro" id="IPR050079">
    <property type="entry name" value="DEAD_box_RNA_helicase"/>
</dbReference>
<dbReference type="STRING" id="554065.E1ZI72"/>
<keyword evidence="5" id="KW-0175">Coiled coil</keyword>
<feature type="domain" description="Helicase C-terminal" evidence="7">
    <location>
        <begin position="1"/>
        <end position="86"/>
    </location>
</feature>
<evidence type="ECO:0000313" key="9">
    <source>
        <dbReference type="Proteomes" id="UP000008141"/>
    </source>
</evidence>
<dbReference type="GO" id="GO:0003724">
    <property type="term" value="F:RNA helicase activity"/>
    <property type="evidence" value="ECO:0007669"/>
    <property type="project" value="TreeGrafter"/>
</dbReference>
<dbReference type="Proteomes" id="UP000008141">
    <property type="component" value="Unassembled WGS sequence"/>
</dbReference>
<feature type="compositionally biased region" description="Low complexity" evidence="6">
    <location>
        <begin position="279"/>
        <end position="291"/>
    </location>
</feature>
<dbReference type="RefSeq" id="XP_005846691.1">
    <property type="nucleotide sequence ID" value="XM_005846629.1"/>
</dbReference>
<gene>
    <name evidence="8" type="ORF">CHLNCDRAFT_135424</name>
</gene>
<feature type="non-terminal residue" evidence="8">
    <location>
        <position position="1"/>
    </location>
</feature>
<dbReference type="Pfam" id="PF00271">
    <property type="entry name" value="Helicase_C"/>
    <property type="match status" value="1"/>
</dbReference>
<evidence type="ECO:0000256" key="3">
    <source>
        <dbReference type="ARBA" id="ARBA00022806"/>
    </source>
</evidence>
<name>E1ZI72_CHLVA</name>
<dbReference type="eggNOG" id="KOG0338">
    <property type="taxonomic scope" value="Eukaryota"/>
</dbReference>
<feature type="region of interest" description="Disordered" evidence="6">
    <location>
        <begin position="134"/>
        <end position="226"/>
    </location>
</feature>
<evidence type="ECO:0000313" key="8">
    <source>
        <dbReference type="EMBL" id="EFN54589.1"/>
    </source>
</evidence>
<keyword evidence="9" id="KW-1185">Reference proteome</keyword>
<feature type="compositionally biased region" description="Basic and acidic residues" evidence="6">
    <location>
        <begin position="264"/>
        <end position="273"/>
    </location>
</feature>
<dbReference type="SUPFAM" id="SSF52540">
    <property type="entry name" value="P-loop containing nucleoside triphosphate hydrolases"/>
    <property type="match status" value="1"/>
</dbReference>
<dbReference type="EMBL" id="GL433847">
    <property type="protein sequence ID" value="EFN54589.1"/>
    <property type="molecule type" value="Genomic_DNA"/>
</dbReference>
<organism evidence="9">
    <name type="scientific">Chlorella variabilis</name>
    <name type="common">Green alga</name>
    <dbReference type="NCBI Taxonomy" id="554065"/>
    <lineage>
        <taxon>Eukaryota</taxon>
        <taxon>Viridiplantae</taxon>
        <taxon>Chlorophyta</taxon>
        <taxon>core chlorophytes</taxon>
        <taxon>Trebouxiophyceae</taxon>
        <taxon>Chlorellales</taxon>
        <taxon>Chlorellaceae</taxon>
        <taxon>Chlorella clade</taxon>
        <taxon>Chlorella</taxon>
    </lineage>
</organism>
<reference evidence="8 9" key="1">
    <citation type="journal article" date="2010" name="Plant Cell">
        <title>The Chlorella variabilis NC64A genome reveals adaptation to photosymbiosis, coevolution with viruses, and cryptic sex.</title>
        <authorList>
            <person name="Blanc G."/>
            <person name="Duncan G."/>
            <person name="Agarkova I."/>
            <person name="Borodovsky M."/>
            <person name="Gurnon J."/>
            <person name="Kuo A."/>
            <person name="Lindquist E."/>
            <person name="Lucas S."/>
            <person name="Pangilinan J."/>
            <person name="Polle J."/>
            <person name="Salamov A."/>
            <person name="Terry A."/>
            <person name="Yamada T."/>
            <person name="Dunigan D.D."/>
            <person name="Grigoriev I.V."/>
            <person name="Claverie J.M."/>
            <person name="Van Etten J.L."/>
        </authorList>
    </citation>
    <scope>NUCLEOTIDE SEQUENCE [LARGE SCALE GENOMIC DNA]</scope>
    <source>
        <strain evidence="8 9">NC64A</strain>
    </source>
</reference>
<dbReference type="CDD" id="cd18787">
    <property type="entry name" value="SF2_C_DEAD"/>
    <property type="match status" value="1"/>
</dbReference>
<evidence type="ECO:0000256" key="4">
    <source>
        <dbReference type="ARBA" id="ARBA00022840"/>
    </source>
</evidence>
<feature type="coiled-coil region" evidence="5">
    <location>
        <begin position="105"/>
        <end position="132"/>
    </location>
</feature>
<feature type="compositionally biased region" description="Low complexity" evidence="6">
    <location>
        <begin position="151"/>
        <end position="161"/>
    </location>
</feature>
<dbReference type="PANTHER" id="PTHR47959:SF14">
    <property type="entry name" value="DEAD-BOX ATP-DEPENDENT RNA HELICASE 28"/>
    <property type="match status" value="1"/>
</dbReference>
<evidence type="ECO:0000256" key="5">
    <source>
        <dbReference type="SAM" id="Coils"/>
    </source>
</evidence>
<dbReference type="InterPro" id="IPR001650">
    <property type="entry name" value="Helicase_C-like"/>
</dbReference>
<keyword evidence="2" id="KW-0378">Hydrolase</keyword>
<dbReference type="AlphaFoldDB" id="E1ZI72"/>
<dbReference type="GO" id="GO:0005829">
    <property type="term" value="C:cytosol"/>
    <property type="evidence" value="ECO:0007669"/>
    <property type="project" value="TreeGrafter"/>
</dbReference>
<evidence type="ECO:0000256" key="1">
    <source>
        <dbReference type="ARBA" id="ARBA00022741"/>
    </source>
</evidence>
<accession>E1ZI72</accession>
<keyword evidence="3" id="KW-0347">Helicase</keyword>
<dbReference type="KEGG" id="cvr:CHLNCDRAFT_135424"/>
<dbReference type="InParanoid" id="E1ZI72"/>
<feature type="compositionally biased region" description="Basic and acidic residues" evidence="6">
    <location>
        <begin position="186"/>
        <end position="215"/>
    </location>
</feature>
<protein>
    <recommendedName>
        <fullName evidence="7">Helicase C-terminal domain-containing protein</fullName>
    </recommendedName>
</protein>
<keyword evidence="1" id="KW-0547">Nucleotide-binding</keyword>
<keyword evidence="4" id="KW-0067">ATP-binding</keyword>
<evidence type="ECO:0000256" key="6">
    <source>
        <dbReference type="SAM" id="MobiDB-lite"/>
    </source>
</evidence>
<dbReference type="Gene3D" id="3.40.50.300">
    <property type="entry name" value="P-loop containing nucleotide triphosphate hydrolases"/>
    <property type="match status" value="1"/>
</dbReference>
<sequence>GEVAFLLATELAARGLDILGVETVVNYDAPAQLSSYLHRVGRTARAGAQGRAVTFIEDDDRPLLKEVIKRTGVQMQQRQMQAAAVAGWQAKIEGLEPQVEWIVAEEREERALRKAEMEAQKASNLLEHHDEIMARPPRTWFQTEKQKREAAQLAKQAAADGIGAGSGDEEEGGSGAMTGQQKRNKAKNERRLEQKQQRAKEAKEAAKKKSNKLMEETAAASRSIRAVKAKEQQLRLEGVTGGKAGKMAASLVTGIKRKKKKRGGKEGGRRELFEGDGLPGKPAAKGGAKPPRSGKLGKSELNKVKRGGKGKHGFKTKAKHKRR</sequence>
<proteinExistence type="predicted"/>
<feature type="compositionally biased region" description="Basic residues" evidence="6">
    <location>
        <begin position="304"/>
        <end position="323"/>
    </location>
</feature>
<dbReference type="OrthoDB" id="10259843at2759"/>
<dbReference type="GO" id="GO:0016787">
    <property type="term" value="F:hydrolase activity"/>
    <property type="evidence" value="ECO:0007669"/>
    <property type="project" value="UniProtKB-KW"/>
</dbReference>
<dbReference type="PROSITE" id="PS51194">
    <property type="entry name" value="HELICASE_CTER"/>
    <property type="match status" value="1"/>
</dbReference>
<evidence type="ECO:0000259" key="7">
    <source>
        <dbReference type="PROSITE" id="PS51194"/>
    </source>
</evidence>